<comment type="caution">
    <text evidence="2">The sequence shown here is derived from an EMBL/GenBank/DDBJ whole genome shotgun (WGS) entry which is preliminary data.</text>
</comment>
<dbReference type="EMBL" id="AMZN01000014">
    <property type="protein sequence ID" value="ELR72825.1"/>
    <property type="molecule type" value="Genomic_DNA"/>
</dbReference>
<evidence type="ECO:0000313" key="2">
    <source>
        <dbReference type="EMBL" id="ELR72825.1"/>
    </source>
</evidence>
<evidence type="ECO:0008006" key="4">
    <source>
        <dbReference type="Google" id="ProtNLM"/>
    </source>
</evidence>
<protein>
    <recommendedName>
        <fullName evidence="4">DUF998 domain-containing protein</fullName>
    </recommendedName>
</protein>
<feature type="transmembrane region" description="Helical" evidence="1">
    <location>
        <begin position="43"/>
        <end position="66"/>
    </location>
</feature>
<sequence>MATLVSISMSVYLLLGVVYLGSKKQSYNHLKHTISELGERGSVVFKLANYGLFLPVGLSLMLFALIASKNEVLQGLSICLSIGYALAAFFPCDPGSPIEGSWRQHIHNLAGFVQYAGGIYFLFQGQDYSLVAGIIFICLIFISFPQNPARGVAQRIAELLLFGILIHLTF</sequence>
<dbReference type="RefSeq" id="WP_009578485.1">
    <property type="nucleotide sequence ID" value="NZ_AMZN01000014.1"/>
</dbReference>
<dbReference type="Pfam" id="PF06197">
    <property type="entry name" value="DUF998"/>
    <property type="match status" value="1"/>
</dbReference>
<organism evidence="2 3">
    <name type="scientific">Fulvivirga imtechensis AK7</name>
    <dbReference type="NCBI Taxonomy" id="1237149"/>
    <lineage>
        <taxon>Bacteria</taxon>
        <taxon>Pseudomonadati</taxon>
        <taxon>Bacteroidota</taxon>
        <taxon>Cytophagia</taxon>
        <taxon>Cytophagales</taxon>
        <taxon>Fulvivirgaceae</taxon>
        <taxon>Fulvivirga</taxon>
    </lineage>
</organism>
<dbReference type="InterPro" id="IPR009339">
    <property type="entry name" value="DUF998"/>
</dbReference>
<proteinExistence type="predicted"/>
<dbReference type="OrthoDB" id="679392at2"/>
<feature type="transmembrane region" description="Helical" evidence="1">
    <location>
        <begin position="128"/>
        <end position="145"/>
    </location>
</feature>
<dbReference type="STRING" id="1237149.C900_00786"/>
<keyword evidence="1" id="KW-0472">Membrane</keyword>
<reference evidence="2 3" key="1">
    <citation type="submission" date="2012-12" db="EMBL/GenBank/DDBJ databases">
        <title>Genome assembly of Fulvivirga imtechensis AK7.</title>
        <authorList>
            <person name="Nupur N."/>
            <person name="Khatri I."/>
            <person name="Kumar R."/>
            <person name="Subramanian S."/>
            <person name="Pinnaka A."/>
        </authorList>
    </citation>
    <scope>NUCLEOTIDE SEQUENCE [LARGE SCALE GENOMIC DNA]</scope>
    <source>
        <strain evidence="2 3">AK7</strain>
    </source>
</reference>
<keyword evidence="1" id="KW-1133">Transmembrane helix</keyword>
<dbReference type="AlphaFoldDB" id="L8JVK7"/>
<evidence type="ECO:0000313" key="3">
    <source>
        <dbReference type="Proteomes" id="UP000011135"/>
    </source>
</evidence>
<feature type="transmembrane region" description="Helical" evidence="1">
    <location>
        <begin position="6"/>
        <end position="22"/>
    </location>
</feature>
<accession>L8JVK7</accession>
<keyword evidence="1" id="KW-0812">Transmembrane</keyword>
<gene>
    <name evidence="2" type="ORF">C900_00786</name>
</gene>
<evidence type="ECO:0000256" key="1">
    <source>
        <dbReference type="SAM" id="Phobius"/>
    </source>
</evidence>
<keyword evidence="3" id="KW-1185">Reference proteome</keyword>
<dbReference type="Proteomes" id="UP000011135">
    <property type="component" value="Unassembled WGS sequence"/>
</dbReference>
<name>L8JVK7_9BACT</name>